<dbReference type="Pfam" id="PF25534">
    <property type="entry name" value="DUF7918"/>
    <property type="match status" value="1"/>
</dbReference>
<protein>
    <recommendedName>
        <fullName evidence="1">DUF7918 domain-containing protein</fullName>
    </recommendedName>
</protein>
<feature type="domain" description="DUF7918" evidence="1">
    <location>
        <begin position="8"/>
        <end position="205"/>
    </location>
</feature>
<evidence type="ECO:0000313" key="3">
    <source>
        <dbReference type="Proteomes" id="UP000242287"/>
    </source>
</evidence>
<dbReference type="AlphaFoldDB" id="A0A2A9NTA3"/>
<dbReference type="Proteomes" id="UP000242287">
    <property type="component" value="Unassembled WGS sequence"/>
</dbReference>
<sequence>MLNHYGFSAWIEVDGKELPEYLVAVDNETNRVSCWIPGEEGQPFSVHWKDHGGQVDTCTYITLDGFVVPGKFLFGEGTAYRQGVRTSRTTERPFLFQKVTHDAMDGNAAKDIGMITLRVKRIIRLASRPANEIQNLPSVVLGKRKTGDLFIAFGNEVPVAEQHLSTWSVMAYEQEGPQQDKPKTYVSFVFRYRTRDFLEAQGIVSDSEKILANAPQKSTSRRIASSPISMRSLITSSPSPERLKNLDLSQRKKERVPTWNSTDVDALVVSLMLFVYNMDRIQELMTHDFSIPIHL</sequence>
<name>A0A2A9NTA3_9AGAR</name>
<organism evidence="2 3">
    <name type="scientific">Amanita thiersii Skay4041</name>
    <dbReference type="NCBI Taxonomy" id="703135"/>
    <lineage>
        <taxon>Eukaryota</taxon>
        <taxon>Fungi</taxon>
        <taxon>Dikarya</taxon>
        <taxon>Basidiomycota</taxon>
        <taxon>Agaricomycotina</taxon>
        <taxon>Agaricomycetes</taxon>
        <taxon>Agaricomycetidae</taxon>
        <taxon>Agaricales</taxon>
        <taxon>Pluteineae</taxon>
        <taxon>Amanitaceae</taxon>
        <taxon>Amanita</taxon>
    </lineage>
</organism>
<evidence type="ECO:0000313" key="2">
    <source>
        <dbReference type="EMBL" id="PFH54215.1"/>
    </source>
</evidence>
<dbReference type="PANTHER" id="PTHR36223">
    <property type="entry name" value="BETA-LACTAMASE-TYPE TRANSPEPTIDASE FOLD DOMAIN CONTAINING PROTEIN"/>
    <property type="match status" value="1"/>
</dbReference>
<accession>A0A2A9NTA3</accession>
<keyword evidence="3" id="KW-1185">Reference proteome</keyword>
<proteinExistence type="predicted"/>
<reference evidence="2 3" key="1">
    <citation type="submission" date="2014-02" db="EMBL/GenBank/DDBJ databases">
        <title>Transposable element dynamics among asymbiotic and ectomycorrhizal Amanita fungi.</title>
        <authorList>
            <consortium name="DOE Joint Genome Institute"/>
            <person name="Hess J."/>
            <person name="Skrede I."/>
            <person name="Wolfe B."/>
            <person name="LaButti K."/>
            <person name="Ohm R.A."/>
            <person name="Grigoriev I.V."/>
            <person name="Pringle A."/>
        </authorList>
    </citation>
    <scope>NUCLEOTIDE SEQUENCE [LARGE SCALE GENOMIC DNA]</scope>
    <source>
        <strain evidence="2 3">SKay4041</strain>
    </source>
</reference>
<dbReference type="EMBL" id="KZ301970">
    <property type="protein sequence ID" value="PFH54215.1"/>
    <property type="molecule type" value="Genomic_DNA"/>
</dbReference>
<dbReference type="PANTHER" id="PTHR36223:SF1">
    <property type="entry name" value="TRANSCRIPTION ELONGATION FACTOR EAF N-TERMINAL DOMAIN-CONTAINING PROTEIN"/>
    <property type="match status" value="1"/>
</dbReference>
<dbReference type="OrthoDB" id="3237202at2759"/>
<dbReference type="InterPro" id="IPR057678">
    <property type="entry name" value="DUF7918"/>
</dbReference>
<gene>
    <name evidence="2" type="ORF">AMATHDRAFT_135865</name>
</gene>
<evidence type="ECO:0000259" key="1">
    <source>
        <dbReference type="Pfam" id="PF25534"/>
    </source>
</evidence>